<dbReference type="InterPro" id="IPR001670">
    <property type="entry name" value="ADH_Fe/GldA"/>
</dbReference>
<evidence type="ECO:0000259" key="2">
    <source>
        <dbReference type="Pfam" id="PF00465"/>
    </source>
</evidence>
<dbReference type="EMBL" id="BARU01006936">
    <property type="protein sequence ID" value="GAH38978.1"/>
    <property type="molecule type" value="Genomic_DNA"/>
</dbReference>
<accession>X1H162</accession>
<proteinExistence type="predicted"/>
<dbReference type="Pfam" id="PF00465">
    <property type="entry name" value="Fe-ADH"/>
    <property type="match status" value="1"/>
</dbReference>
<dbReference type="GO" id="GO:0046872">
    <property type="term" value="F:metal ion binding"/>
    <property type="evidence" value="ECO:0007669"/>
    <property type="project" value="InterPro"/>
</dbReference>
<dbReference type="SUPFAM" id="SSF56796">
    <property type="entry name" value="Dehydroquinate synthase-like"/>
    <property type="match status" value="1"/>
</dbReference>
<gene>
    <name evidence="3" type="ORF">S03H2_13671</name>
</gene>
<protein>
    <recommendedName>
        <fullName evidence="2">Alcohol dehydrogenase iron-type/glycerol dehydrogenase GldA domain-containing protein</fullName>
    </recommendedName>
</protein>
<evidence type="ECO:0000256" key="1">
    <source>
        <dbReference type="ARBA" id="ARBA00023002"/>
    </source>
</evidence>
<feature type="non-terminal residue" evidence="3">
    <location>
        <position position="133"/>
    </location>
</feature>
<dbReference type="Gene3D" id="3.40.50.1970">
    <property type="match status" value="1"/>
</dbReference>
<comment type="caution">
    <text evidence="3">The sequence shown here is derived from an EMBL/GenBank/DDBJ whole genome shotgun (WGS) entry which is preliminary data.</text>
</comment>
<dbReference type="InterPro" id="IPR039697">
    <property type="entry name" value="Alcohol_dehydrogenase_Fe"/>
</dbReference>
<feature type="domain" description="Alcohol dehydrogenase iron-type/glycerol dehydrogenase GldA" evidence="2">
    <location>
        <begin position="11"/>
        <end position="133"/>
    </location>
</feature>
<reference evidence="3" key="1">
    <citation type="journal article" date="2014" name="Front. Microbiol.">
        <title>High frequency of phylogenetically diverse reductive dehalogenase-homologous genes in deep subseafloor sedimentary metagenomes.</title>
        <authorList>
            <person name="Kawai M."/>
            <person name="Futagami T."/>
            <person name="Toyoda A."/>
            <person name="Takaki Y."/>
            <person name="Nishi S."/>
            <person name="Hori S."/>
            <person name="Arai W."/>
            <person name="Tsubouchi T."/>
            <person name="Morono Y."/>
            <person name="Uchiyama I."/>
            <person name="Ito T."/>
            <person name="Fujiyama A."/>
            <person name="Inagaki F."/>
            <person name="Takami H."/>
        </authorList>
    </citation>
    <scope>NUCLEOTIDE SEQUENCE</scope>
    <source>
        <strain evidence="3">Expedition CK06-06</strain>
    </source>
</reference>
<dbReference type="GO" id="GO:0004022">
    <property type="term" value="F:alcohol dehydrogenase (NAD+) activity"/>
    <property type="evidence" value="ECO:0007669"/>
    <property type="project" value="TreeGrafter"/>
</dbReference>
<dbReference type="PANTHER" id="PTHR11496">
    <property type="entry name" value="ALCOHOL DEHYDROGENASE"/>
    <property type="match status" value="1"/>
</dbReference>
<name>X1H162_9ZZZZ</name>
<organism evidence="3">
    <name type="scientific">marine sediment metagenome</name>
    <dbReference type="NCBI Taxonomy" id="412755"/>
    <lineage>
        <taxon>unclassified sequences</taxon>
        <taxon>metagenomes</taxon>
        <taxon>ecological metagenomes</taxon>
    </lineage>
</organism>
<sequence length="133" mass="15274">MSLNMIKIPVIYHGKGSLKELKSFREQRVLIVTDKVIWELFGKKISKYLKKKEFKVFDEIKPDPKDTTIERGGKVALEFKPDLIVGVGGGSVMDSAKAIYFLYEREDKKLYDMNPITFFKLGKKSKLVLIPTT</sequence>
<dbReference type="PANTHER" id="PTHR11496:SF83">
    <property type="entry name" value="HYDROXYACID-OXOACID TRANSHYDROGENASE, MITOCHONDRIAL"/>
    <property type="match status" value="1"/>
</dbReference>
<evidence type="ECO:0000313" key="3">
    <source>
        <dbReference type="EMBL" id="GAH38978.1"/>
    </source>
</evidence>
<keyword evidence="1" id="KW-0560">Oxidoreductase</keyword>
<dbReference type="AlphaFoldDB" id="X1H162"/>